<dbReference type="AlphaFoldDB" id="L8HBZ9"/>
<keyword evidence="1" id="KW-1133">Transmembrane helix</keyword>
<proteinExistence type="predicted"/>
<evidence type="ECO:0000256" key="1">
    <source>
        <dbReference type="SAM" id="Phobius"/>
    </source>
</evidence>
<keyword evidence="1" id="KW-0472">Membrane</keyword>
<name>L8HBZ9_ACACF</name>
<evidence type="ECO:0000313" key="2">
    <source>
        <dbReference type="EMBL" id="ELR21921.1"/>
    </source>
</evidence>
<accession>L8HBZ9</accession>
<keyword evidence="3" id="KW-1185">Reference proteome</keyword>
<dbReference type="GeneID" id="14922839"/>
<feature type="transmembrane region" description="Helical" evidence="1">
    <location>
        <begin position="143"/>
        <end position="167"/>
    </location>
</feature>
<dbReference type="VEuPathDB" id="AmoebaDB:ACA1_046410"/>
<evidence type="ECO:0000313" key="3">
    <source>
        <dbReference type="Proteomes" id="UP000011083"/>
    </source>
</evidence>
<dbReference type="KEGG" id="acan:ACA1_046410"/>
<sequence>MAPPEYHYPVYECFEEFSLWPCISSTVLASLFTLTFLIALAVLIPVLYKTRRWWGHQQVILFLVILEMLLGILRYAAFKRHGLAVALSYLKLLQLCAICFFFFHSVLRSIVWPVTTGLVLYLTAILVLSILGLFSFLDECQDPAWLIFSVSGFVLTCMFLICAYLILRKLNKTTISPRFKQRSKFQLWSLSIVWFFTTLGAIFYDVFLVSASSNGRECELYLSNVPAADAVVHIIVRWFELILPVWAVCYAFKNTAMMKRKNAAGDINFPHLRGEDSTTSEVSRTSSDLYFTSNRRHFSMNVPSVGEYSLVDHSYTDEDAGSYQSYINATPTSFNIESPLGTPH</sequence>
<organism evidence="2 3">
    <name type="scientific">Acanthamoeba castellanii (strain ATCC 30010 / Neff)</name>
    <dbReference type="NCBI Taxonomy" id="1257118"/>
    <lineage>
        <taxon>Eukaryota</taxon>
        <taxon>Amoebozoa</taxon>
        <taxon>Discosea</taxon>
        <taxon>Longamoebia</taxon>
        <taxon>Centramoebida</taxon>
        <taxon>Acanthamoebidae</taxon>
        <taxon>Acanthamoeba</taxon>
    </lineage>
</organism>
<dbReference type="PANTHER" id="PTHR38553:SF1">
    <property type="entry name" value="G PROTEIN-COUPLED RECEPTOR"/>
    <property type="match status" value="1"/>
</dbReference>
<dbReference type="OMA" id="CADEMES"/>
<feature type="transmembrane region" description="Helical" evidence="1">
    <location>
        <begin position="110"/>
        <end position="137"/>
    </location>
</feature>
<feature type="transmembrane region" description="Helical" evidence="1">
    <location>
        <begin position="27"/>
        <end position="47"/>
    </location>
</feature>
<dbReference type="OrthoDB" id="5818871at2759"/>
<gene>
    <name evidence="2" type="ORF">ACA1_046410</name>
</gene>
<keyword evidence="1" id="KW-0812">Transmembrane</keyword>
<protein>
    <submittedName>
        <fullName evidence="2">Uncharacterized protein</fullName>
    </submittedName>
</protein>
<feature type="transmembrane region" description="Helical" evidence="1">
    <location>
        <begin position="83"/>
        <end position="103"/>
    </location>
</feature>
<dbReference type="RefSeq" id="XP_004347753.1">
    <property type="nucleotide sequence ID" value="XM_004347703.1"/>
</dbReference>
<feature type="transmembrane region" description="Helical" evidence="1">
    <location>
        <begin position="230"/>
        <end position="252"/>
    </location>
</feature>
<feature type="transmembrane region" description="Helical" evidence="1">
    <location>
        <begin position="59"/>
        <end position="77"/>
    </location>
</feature>
<dbReference type="Proteomes" id="UP000011083">
    <property type="component" value="Unassembled WGS sequence"/>
</dbReference>
<feature type="transmembrane region" description="Helical" evidence="1">
    <location>
        <begin position="187"/>
        <end position="210"/>
    </location>
</feature>
<dbReference type="PANTHER" id="PTHR38553">
    <property type="entry name" value="PROTEIN CBG19621"/>
    <property type="match status" value="1"/>
</dbReference>
<dbReference type="EMBL" id="KB007894">
    <property type="protein sequence ID" value="ELR21921.1"/>
    <property type="molecule type" value="Genomic_DNA"/>
</dbReference>
<reference evidence="2 3" key="1">
    <citation type="journal article" date="2013" name="Genome Biol.">
        <title>Genome of Acanthamoeba castellanii highlights extensive lateral gene transfer and early evolution of tyrosine kinase signaling.</title>
        <authorList>
            <person name="Clarke M."/>
            <person name="Lohan A.J."/>
            <person name="Liu B."/>
            <person name="Lagkouvardos I."/>
            <person name="Roy S."/>
            <person name="Zafar N."/>
            <person name="Bertelli C."/>
            <person name="Schilde C."/>
            <person name="Kianianmomeni A."/>
            <person name="Burglin T.R."/>
            <person name="Frech C."/>
            <person name="Turcotte B."/>
            <person name="Kopec K.O."/>
            <person name="Synnott J.M."/>
            <person name="Choo C."/>
            <person name="Paponov I."/>
            <person name="Finkler A."/>
            <person name="Soon Heng Tan C."/>
            <person name="Hutchins A.P."/>
            <person name="Weinmeier T."/>
            <person name="Rattei T."/>
            <person name="Chu J.S."/>
            <person name="Gimenez G."/>
            <person name="Irimia M."/>
            <person name="Rigden D.J."/>
            <person name="Fitzpatrick D.A."/>
            <person name="Lorenzo-Morales J."/>
            <person name="Bateman A."/>
            <person name="Chiu C.H."/>
            <person name="Tang P."/>
            <person name="Hegemann P."/>
            <person name="Fromm H."/>
            <person name="Raoult D."/>
            <person name="Greub G."/>
            <person name="Miranda-Saavedra D."/>
            <person name="Chen N."/>
            <person name="Nash P."/>
            <person name="Ginger M.L."/>
            <person name="Horn M."/>
            <person name="Schaap P."/>
            <person name="Caler L."/>
            <person name="Loftus B."/>
        </authorList>
    </citation>
    <scope>NUCLEOTIDE SEQUENCE [LARGE SCALE GENOMIC DNA]</scope>
    <source>
        <strain evidence="2 3">Neff</strain>
    </source>
</reference>